<dbReference type="PANTHER" id="PTHR43463">
    <property type="entry name" value="NICOTINATE-NUCLEOTIDE--DIMETHYLBENZIMIDAZOLE PHOSPHORIBOSYLTRANSFERASE"/>
    <property type="match status" value="1"/>
</dbReference>
<gene>
    <name evidence="12" type="primary">cobT</name>
    <name evidence="12" type="ORF">ER308_18700</name>
</gene>
<evidence type="ECO:0000313" key="12">
    <source>
        <dbReference type="EMBL" id="QBI22123.1"/>
    </source>
</evidence>
<comment type="catalytic activity">
    <reaction evidence="9">
        <text>5,6-dimethylbenzimidazole + nicotinate beta-D-ribonucleotide = alpha-ribazole 5'-phosphate + nicotinate + H(+)</text>
        <dbReference type="Rhea" id="RHEA:11196"/>
        <dbReference type="ChEBI" id="CHEBI:15378"/>
        <dbReference type="ChEBI" id="CHEBI:15890"/>
        <dbReference type="ChEBI" id="CHEBI:32544"/>
        <dbReference type="ChEBI" id="CHEBI:57502"/>
        <dbReference type="ChEBI" id="CHEBI:57918"/>
        <dbReference type="EC" id="2.4.2.21"/>
    </reaction>
</comment>
<evidence type="ECO:0000256" key="3">
    <source>
        <dbReference type="ARBA" id="ARBA00007110"/>
    </source>
</evidence>
<dbReference type="EMBL" id="CP036402">
    <property type="protein sequence ID" value="QBI22123.1"/>
    <property type="molecule type" value="Genomic_DNA"/>
</dbReference>
<evidence type="ECO:0000256" key="5">
    <source>
        <dbReference type="ARBA" id="ARBA00015486"/>
    </source>
</evidence>
<proteinExistence type="inferred from homology"/>
<name>A0A411YLS3_9ACTN</name>
<keyword evidence="7 12" id="KW-0328">Glycosyltransferase</keyword>
<comment type="pathway">
    <text evidence="2">Nucleoside biosynthesis; alpha-ribazole biosynthesis; alpha-ribazole from 5,6-dimethylbenzimidazole: step 1/2.</text>
</comment>
<keyword evidence="13" id="KW-1185">Reference proteome</keyword>
<dbReference type="Pfam" id="PF02277">
    <property type="entry name" value="DBI_PRT"/>
    <property type="match status" value="1"/>
</dbReference>
<dbReference type="InterPro" id="IPR023195">
    <property type="entry name" value="Nict_dMeBzImd_PRibTrfase_N"/>
</dbReference>
<evidence type="ECO:0000313" key="13">
    <source>
        <dbReference type="Proteomes" id="UP000291469"/>
    </source>
</evidence>
<dbReference type="Gene3D" id="3.40.50.10210">
    <property type="match status" value="1"/>
</dbReference>
<comment type="function">
    <text evidence="1">Catalyzes the synthesis of alpha-ribazole-5'-phosphate from nicotinate mononucleotide (NAMN) and 5,6-dimethylbenzimidazole (DMB).</text>
</comment>
<sequence>MALAAEVPRGDPAAGRAAHDRHAQLRKPPNSLGDLESLGVALAASAGHSPPPIPLSPVVLVAAADHGVHARGVTPWPQTITARMLETICAGGATVNALARGVGARVRVLDVGVATPYTVPDRAPVAVRRAPVRAGTRDLSTGPALTVGEAASAMRAGAAETRAALDAGADLVVPGEMGIANTTAAAALIVARTGVPAVEATGHGTGIDEATWRAKVALVETAAARAPAEPLAALAEVGGLEHAAMAGAVLAAAARRVPVVLDGVSSLAAALVAVDLAPASRDHLFAGHRPHEPGARIVLERLGLPSLLDLELRLGEGTGGVLAVPLVQAAARVLHEVDELGELAPSSEP</sequence>
<evidence type="ECO:0000256" key="8">
    <source>
        <dbReference type="ARBA" id="ARBA00022679"/>
    </source>
</evidence>
<dbReference type="NCBIfam" id="NF000996">
    <property type="entry name" value="PRK00105.1"/>
    <property type="match status" value="1"/>
</dbReference>
<dbReference type="KEGG" id="erz:ER308_18700"/>
<dbReference type="Proteomes" id="UP000291469">
    <property type="component" value="Chromosome"/>
</dbReference>
<accession>A0A411YLS3</accession>
<dbReference type="NCBIfam" id="TIGR03160">
    <property type="entry name" value="cobT_DBIPRT"/>
    <property type="match status" value="1"/>
</dbReference>
<evidence type="ECO:0000256" key="1">
    <source>
        <dbReference type="ARBA" id="ARBA00002197"/>
    </source>
</evidence>
<reference evidence="12 13" key="1">
    <citation type="submission" date="2019-01" db="EMBL/GenBank/DDBJ databases">
        <title>Egibacter rhizosphaerae EGI 80759T.</title>
        <authorList>
            <person name="Chen D.-D."/>
            <person name="Tian Y."/>
            <person name="Jiao J.-Y."/>
            <person name="Zhang X.-T."/>
            <person name="Zhang Y.-G."/>
            <person name="Zhang Y."/>
            <person name="Xiao M."/>
            <person name="Shu W.-S."/>
            <person name="Li W.-J."/>
        </authorList>
    </citation>
    <scope>NUCLEOTIDE SEQUENCE [LARGE SCALE GENOMIC DNA]</scope>
    <source>
        <strain evidence="12 13">EGI 80759</strain>
    </source>
</reference>
<comment type="similarity">
    <text evidence="3">Belongs to the CobT family.</text>
</comment>
<organism evidence="12 13">
    <name type="scientific">Egibacter rhizosphaerae</name>
    <dbReference type="NCBI Taxonomy" id="1670831"/>
    <lineage>
        <taxon>Bacteria</taxon>
        <taxon>Bacillati</taxon>
        <taxon>Actinomycetota</taxon>
        <taxon>Nitriliruptoria</taxon>
        <taxon>Egibacterales</taxon>
        <taxon>Egibacteraceae</taxon>
        <taxon>Egibacter</taxon>
    </lineage>
</organism>
<dbReference type="SUPFAM" id="SSF52733">
    <property type="entry name" value="Nicotinate mononucleotide:5,6-dimethylbenzimidazole phosphoribosyltransferase (CobT)"/>
    <property type="match status" value="1"/>
</dbReference>
<dbReference type="Gene3D" id="1.10.1610.10">
    <property type="match status" value="1"/>
</dbReference>
<protein>
    <recommendedName>
        <fullName evidence="5 10">Nicotinate-nucleotide--dimethylbenzimidazole phosphoribosyltransferase</fullName>
        <ecNumber evidence="4 10">2.4.2.21</ecNumber>
    </recommendedName>
</protein>
<keyword evidence="6" id="KW-0169">Cobalamin biosynthesis</keyword>
<evidence type="ECO:0000256" key="7">
    <source>
        <dbReference type="ARBA" id="ARBA00022676"/>
    </source>
</evidence>
<dbReference type="CDD" id="cd02439">
    <property type="entry name" value="DMB-PRT_CobT"/>
    <property type="match status" value="1"/>
</dbReference>
<evidence type="ECO:0000256" key="11">
    <source>
        <dbReference type="SAM" id="MobiDB-lite"/>
    </source>
</evidence>
<dbReference type="InterPro" id="IPR003200">
    <property type="entry name" value="Nict_dMeBzImd_PRibTrfase"/>
</dbReference>
<dbReference type="InterPro" id="IPR017846">
    <property type="entry name" value="Nict_dMeBzImd_PRibTrfase_bact"/>
</dbReference>
<feature type="region of interest" description="Disordered" evidence="11">
    <location>
        <begin position="1"/>
        <end position="30"/>
    </location>
</feature>
<evidence type="ECO:0000256" key="9">
    <source>
        <dbReference type="ARBA" id="ARBA00047340"/>
    </source>
</evidence>
<evidence type="ECO:0000256" key="2">
    <source>
        <dbReference type="ARBA" id="ARBA00005049"/>
    </source>
</evidence>
<dbReference type="OrthoDB" id="9773807at2"/>
<dbReference type="UniPathway" id="UPA00061">
    <property type="reaction ID" value="UER00516"/>
</dbReference>
<dbReference type="EC" id="2.4.2.21" evidence="4 10"/>
<dbReference type="AlphaFoldDB" id="A0A411YLS3"/>
<evidence type="ECO:0000256" key="10">
    <source>
        <dbReference type="NCBIfam" id="TIGR03160"/>
    </source>
</evidence>
<dbReference type="GO" id="GO:0008939">
    <property type="term" value="F:nicotinate-nucleotide-dimethylbenzimidazole phosphoribosyltransferase activity"/>
    <property type="evidence" value="ECO:0007669"/>
    <property type="project" value="UniProtKB-UniRule"/>
</dbReference>
<dbReference type="PANTHER" id="PTHR43463:SF1">
    <property type="entry name" value="NICOTINATE-NUCLEOTIDE--DIMETHYLBENZIMIDAZOLE PHOSPHORIBOSYLTRANSFERASE"/>
    <property type="match status" value="1"/>
</dbReference>
<dbReference type="GO" id="GO:0009236">
    <property type="term" value="P:cobalamin biosynthetic process"/>
    <property type="evidence" value="ECO:0007669"/>
    <property type="project" value="UniProtKB-UniRule"/>
</dbReference>
<evidence type="ECO:0000256" key="6">
    <source>
        <dbReference type="ARBA" id="ARBA00022573"/>
    </source>
</evidence>
<dbReference type="InterPro" id="IPR036087">
    <property type="entry name" value="Nict_dMeBzImd_PRibTrfase_sf"/>
</dbReference>
<evidence type="ECO:0000256" key="4">
    <source>
        <dbReference type="ARBA" id="ARBA00011991"/>
    </source>
</evidence>
<keyword evidence="8 12" id="KW-0808">Transferase</keyword>